<evidence type="ECO:0008006" key="4">
    <source>
        <dbReference type="Google" id="ProtNLM"/>
    </source>
</evidence>
<gene>
    <name evidence="2" type="ORF">BSZ36_04565</name>
</gene>
<dbReference type="AlphaFoldDB" id="A0A259TX12"/>
<evidence type="ECO:0000313" key="3">
    <source>
        <dbReference type="Proteomes" id="UP000216446"/>
    </source>
</evidence>
<comment type="caution">
    <text evidence="2">The sequence shown here is derived from an EMBL/GenBank/DDBJ whole genome shotgun (WGS) entry which is preliminary data.</text>
</comment>
<keyword evidence="1" id="KW-0732">Signal</keyword>
<evidence type="ECO:0000313" key="2">
    <source>
        <dbReference type="EMBL" id="OZC02312.1"/>
    </source>
</evidence>
<feature type="signal peptide" evidence="1">
    <location>
        <begin position="1"/>
        <end position="20"/>
    </location>
</feature>
<evidence type="ECO:0000256" key="1">
    <source>
        <dbReference type="SAM" id="SignalP"/>
    </source>
</evidence>
<organism evidence="2 3">
    <name type="scientific">Rubricoccus marinus</name>
    <dbReference type="NCBI Taxonomy" id="716817"/>
    <lineage>
        <taxon>Bacteria</taxon>
        <taxon>Pseudomonadati</taxon>
        <taxon>Rhodothermota</taxon>
        <taxon>Rhodothermia</taxon>
        <taxon>Rhodothermales</taxon>
        <taxon>Rubricoccaceae</taxon>
        <taxon>Rubricoccus</taxon>
    </lineage>
</organism>
<accession>A0A259TX12</accession>
<dbReference type="RefSeq" id="WP_094546436.1">
    <property type="nucleotide sequence ID" value="NZ_MQWB01000001.1"/>
</dbReference>
<sequence length="142" mass="15015">MRFLALCALLPLLLIGCDSSGPESGIGDLTLTLNPTGVPYNSLLLQTEEEYGTNCGLDVDINGDSESIQIEVLGPALADNRCAAVVSPYTIIIPLPSSGLEGYRLDIEKDGDVDSYLVSRLGDEEPLVLTGSGSFSRVLPNE</sequence>
<dbReference type="InParanoid" id="A0A259TX12"/>
<dbReference type="PROSITE" id="PS51257">
    <property type="entry name" value="PROKAR_LIPOPROTEIN"/>
    <property type="match status" value="1"/>
</dbReference>
<proteinExistence type="predicted"/>
<keyword evidence="3" id="KW-1185">Reference proteome</keyword>
<protein>
    <recommendedName>
        <fullName evidence="4">Lipoprotein</fullName>
    </recommendedName>
</protein>
<reference evidence="2 3" key="1">
    <citation type="submission" date="2016-11" db="EMBL/GenBank/DDBJ databases">
        <title>Study of marine rhodopsin-containing bacteria.</title>
        <authorList>
            <person name="Yoshizawa S."/>
            <person name="Kumagai Y."/>
            <person name="Kogure K."/>
        </authorList>
    </citation>
    <scope>NUCLEOTIDE SEQUENCE [LARGE SCALE GENOMIC DNA]</scope>
    <source>
        <strain evidence="2 3">SG-29</strain>
    </source>
</reference>
<dbReference type="EMBL" id="MQWB01000001">
    <property type="protein sequence ID" value="OZC02312.1"/>
    <property type="molecule type" value="Genomic_DNA"/>
</dbReference>
<name>A0A259TX12_9BACT</name>
<feature type="chain" id="PRO_5012672370" description="Lipoprotein" evidence="1">
    <location>
        <begin position="21"/>
        <end position="142"/>
    </location>
</feature>
<dbReference type="Proteomes" id="UP000216446">
    <property type="component" value="Unassembled WGS sequence"/>
</dbReference>